<proteinExistence type="predicted"/>
<comment type="caution">
    <text evidence="6">The sequence shown here is derived from an EMBL/GenBank/DDBJ whole genome shotgun (WGS) entry which is preliminary data.</text>
</comment>
<dbReference type="EMBL" id="MLYV02001242">
    <property type="protein sequence ID" value="PSR71789.1"/>
    <property type="molecule type" value="Genomic_DNA"/>
</dbReference>
<dbReference type="GO" id="GO:0004386">
    <property type="term" value="F:helicase activity"/>
    <property type="evidence" value="ECO:0007669"/>
    <property type="project" value="UniProtKB-KW"/>
</dbReference>
<evidence type="ECO:0000313" key="6">
    <source>
        <dbReference type="EMBL" id="PSR71789.1"/>
    </source>
</evidence>
<dbReference type="SMART" id="SM00973">
    <property type="entry name" value="Sec63"/>
    <property type="match status" value="1"/>
</dbReference>
<dbReference type="GO" id="GO:0003676">
    <property type="term" value="F:nucleic acid binding"/>
    <property type="evidence" value="ECO:0007669"/>
    <property type="project" value="InterPro"/>
</dbReference>
<dbReference type="AlphaFoldDB" id="A0A2R6NHF9"/>
<dbReference type="SUPFAM" id="SSF52540">
    <property type="entry name" value="P-loop containing nucleoside triphosphate hydrolases"/>
    <property type="match status" value="3"/>
</dbReference>
<dbReference type="STRING" id="98765.A0A2R6NHF9"/>
<sequence length="1052" mass="117836">MASITRHLNGLIGSLDESSEGDRRALEEWTKLPSNGLHATENTTEEEELASDGEWNSVLDIYRNLAVVHNDQPSALLSKLLLKPDSEPLLASLRSLLSSTRPDDAISGELVDTLGFEDMDLVMEILGDRTNVAREVESSQSIIRIVGLSATLPNYIDVADFLRVNRHKGLFYFDSSFRPVPLEQHFIGVRGKPNGPRSRKNMDRVTFDKVAELVHEGHQVMVFVHARKETVKTALALKEAALAEGSLDEFSCEEHPSFSLFRRDIGQSRNKEMKQLFDNGFGIHHAGMLRSDRNMMERMFEARAIKSGTDDSKGKVNILLQAYISKYRPEDFALVSDQAYAAQNGGRIIRALLEIAISRKWASASAVLMGMSKAIEKRLWPFDQPLKQFELKADIFYNLERFADDYTIAELAALSTTELGELVHLNERHGSAIKDAAKQFPTVRLSYDLRPLGSDVLKITVHVTRMFNWSSRVHGTAEPFWLWIEDHDSITILQLSHLVFRQTTTALNADFVISVPNGQPPPFVTIRFVSDRWMGAEDELAVPFDDLIMPAPTDCHSPRLDIPFLSLNALQDSVLQDILSLKIRNLNAIQSQTFWSLTNTRFHSLLCAPTGCGKSLAGQLTAWRTLRDSADDSWVLIVAPRRSIVTEILAELRPVCKVMGFALDLITSEKTFTPSNERAIRLITASNLLSLMSRGTQHKASFSGLRMVLCENLELLDPAYELGISTLMHETQQFPVRYVGLSNSLNDPADLAAWLNVDPSALHSFRPNERDQALTVSTTTFTIPQSAALFKAMAKPAHAAIQSVIRGVYGEPAIVFVPSRSQCRSVALDLITQCALEVETGKGYRLDEIAPDALERSLARLQDRSLVDFITGGVGFFHEGISKSDRTVMLELYAEGIVRVLIVPHDSCWSLPVRAAVVVVMGTQYFHVNGNEWQLRDYSLEELVRMQGRAVRHNNTGHFHLFCQAEGKDTFTRFLNDGLPLESKLLEGDELRTWYQGQRNRGSIRSKQDGVDALSFTFLARRLETNPVYYDMTTESRSKKLSRIVDSLEGAS</sequence>
<dbReference type="Gene3D" id="1.10.10.10">
    <property type="entry name" value="Winged helix-like DNA-binding domain superfamily/Winged helix DNA-binding domain"/>
    <property type="match status" value="1"/>
</dbReference>
<dbReference type="GO" id="GO:0016787">
    <property type="term" value="F:hydrolase activity"/>
    <property type="evidence" value="ECO:0007669"/>
    <property type="project" value="UniProtKB-KW"/>
</dbReference>
<protein>
    <recommendedName>
        <fullName evidence="5">Helicase ATP-binding domain-containing protein</fullName>
    </recommendedName>
</protein>
<dbReference type="InterPro" id="IPR036388">
    <property type="entry name" value="WH-like_DNA-bd_sf"/>
</dbReference>
<keyword evidence="1" id="KW-0547">Nucleotide-binding</keyword>
<dbReference type="InterPro" id="IPR011545">
    <property type="entry name" value="DEAD/DEAH_box_helicase_dom"/>
</dbReference>
<keyword evidence="7" id="KW-1185">Reference proteome</keyword>
<dbReference type="PANTHER" id="PTHR47961:SF6">
    <property type="entry name" value="DNA-DIRECTED DNA POLYMERASE"/>
    <property type="match status" value="1"/>
</dbReference>
<evidence type="ECO:0000259" key="5">
    <source>
        <dbReference type="PROSITE" id="PS51192"/>
    </source>
</evidence>
<dbReference type="Proteomes" id="UP000186601">
    <property type="component" value="Unassembled WGS sequence"/>
</dbReference>
<dbReference type="InterPro" id="IPR004179">
    <property type="entry name" value="Sec63-dom"/>
</dbReference>
<keyword evidence="4" id="KW-0067">ATP-binding</keyword>
<gene>
    <name evidence="6" type="ORF">PHLCEN_2v12290</name>
</gene>
<keyword evidence="3" id="KW-0347">Helicase</keyword>
<evidence type="ECO:0000256" key="4">
    <source>
        <dbReference type="ARBA" id="ARBA00022840"/>
    </source>
</evidence>
<dbReference type="Gene3D" id="3.40.50.300">
    <property type="entry name" value="P-loop containing nucleotide triphosphate hydrolases"/>
    <property type="match status" value="4"/>
</dbReference>
<name>A0A2R6NHF9_9APHY</name>
<evidence type="ECO:0000313" key="7">
    <source>
        <dbReference type="Proteomes" id="UP000186601"/>
    </source>
</evidence>
<dbReference type="InterPro" id="IPR050474">
    <property type="entry name" value="Hel308_SKI2-like"/>
</dbReference>
<dbReference type="GO" id="GO:0005524">
    <property type="term" value="F:ATP binding"/>
    <property type="evidence" value="ECO:0007669"/>
    <property type="project" value="UniProtKB-KW"/>
</dbReference>
<accession>A0A2R6NHF9</accession>
<dbReference type="PROSITE" id="PS51192">
    <property type="entry name" value="HELICASE_ATP_BIND_1"/>
    <property type="match status" value="1"/>
</dbReference>
<reference evidence="6 7" key="1">
    <citation type="submission" date="2018-02" db="EMBL/GenBank/DDBJ databases">
        <title>Genome sequence of the basidiomycete white-rot fungus Phlebia centrifuga.</title>
        <authorList>
            <person name="Granchi Z."/>
            <person name="Peng M."/>
            <person name="de Vries R.P."/>
            <person name="Hilden K."/>
            <person name="Makela M.R."/>
            <person name="Grigoriev I."/>
            <person name="Riley R."/>
        </authorList>
    </citation>
    <scope>NUCLEOTIDE SEQUENCE [LARGE SCALE GENOMIC DNA]</scope>
    <source>
        <strain evidence="6 7">FBCC195</strain>
    </source>
</reference>
<dbReference type="Pfam" id="PF02889">
    <property type="entry name" value="Sec63"/>
    <property type="match status" value="1"/>
</dbReference>
<dbReference type="InterPro" id="IPR027417">
    <property type="entry name" value="P-loop_NTPase"/>
</dbReference>
<dbReference type="SUPFAM" id="SSF158702">
    <property type="entry name" value="Sec63 N-terminal domain-like"/>
    <property type="match status" value="1"/>
</dbReference>
<dbReference type="Gene3D" id="2.60.40.150">
    <property type="entry name" value="C2 domain"/>
    <property type="match status" value="1"/>
</dbReference>
<dbReference type="InterPro" id="IPR014001">
    <property type="entry name" value="Helicase_ATP-bd"/>
</dbReference>
<dbReference type="OrthoDB" id="5575at2759"/>
<dbReference type="PANTHER" id="PTHR47961">
    <property type="entry name" value="DNA POLYMERASE THETA, PUTATIVE (AFU_ORTHOLOGUE AFUA_1G05260)-RELATED"/>
    <property type="match status" value="1"/>
</dbReference>
<keyword evidence="2" id="KW-0378">Hydrolase</keyword>
<organism evidence="6 7">
    <name type="scientific">Hermanssonia centrifuga</name>
    <dbReference type="NCBI Taxonomy" id="98765"/>
    <lineage>
        <taxon>Eukaryota</taxon>
        <taxon>Fungi</taxon>
        <taxon>Dikarya</taxon>
        <taxon>Basidiomycota</taxon>
        <taxon>Agaricomycotina</taxon>
        <taxon>Agaricomycetes</taxon>
        <taxon>Polyporales</taxon>
        <taxon>Meruliaceae</taxon>
        <taxon>Hermanssonia</taxon>
    </lineage>
</organism>
<dbReference type="InterPro" id="IPR035892">
    <property type="entry name" value="C2_domain_sf"/>
</dbReference>
<evidence type="ECO:0000256" key="3">
    <source>
        <dbReference type="ARBA" id="ARBA00022806"/>
    </source>
</evidence>
<evidence type="ECO:0000256" key="1">
    <source>
        <dbReference type="ARBA" id="ARBA00022741"/>
    </source>
</evidence>
<evidence type="ECO:0000256" key="2">
    <source>
        <dbReference type="ARBA" id="ARBA00022801"/>
    </source>
</evidence>
<dbReference type="Pfam" id="PF00270">
    <property type="entry name" value="DEAD"/>
    <property type="match status" value="1"/>
</dbReference>
<feature type="domain" description="Helicase ATP-binding" evidence="5">
    <location>
        <begin position="595"/>
        <end position="763"/>
    </location>
</feature>